<evidence type="ECO:0000256" key="1">
    <source>
        <dbReference type="SAM" id="Phobius"/>
    </source>
</evidence>
<proteinExistence type="predicted"/>
<dbReference type="Proteomes" id="UP000263642">
    <property type="component" value="Unassembled WGS sequence"/>
</dbReference>
<keyword evidence="1" id="KW-0812">Transmembrane</keyword>
<dbReference type="InterPro" id="IPR001646">
    <property type="entry name" value="5peptide_repeat"/>
</dbReference>
<dbReference type="SUPFAM" id="SSF141571">
    <property type="entry name" value="Pentapeptide repeat-like"/>
    <property type="match status" value="1"/>
</dbReference>
<dbReference type="Pfam" id="PF00805">
    <property type="entry name" value="Pentapeptide"/>
    <property type="match status" value="2"/>
</dbReference>
<dbReference type="EMBL" id="DQAY01000027">
    <property type="protein sequence ID" value="HCO22348.1"/>
    <property type="molecule type" value="Genomic_DNA"/>
</dbReference>
<keyword evidence="1" id="KW-1133">Transmembrane helix</keyword>
<comment type="caution">
    <text evidence="2">The sequence shown here is derived from an EMBL/GenBank/DDBJ whole genome shotgun (WGS) entry which is preliminary data.</text>
</comment>
<dbReference type="PANTHER" id="PTHR14136:SF17">
    <property type="entry name" value="BTB_POZ DOMAIN-CONTAINING PROTEIN KCTD9"/>
    <property type="match status" value="1"/>
</dbReference>
<evidence type="ECO:0000313" key="2">
    <source>
        <dbReference type="EMBL" id="HCO22348.1"/>
    </source>
</evidence>
<gene>
    <name evidence="2" type="ORF">DIT97_04535</name>
</gene>
<evidence type="ECO:0008006" key="4">
    <source>
        <dbReference type="Google" id="ProtNLM"/>
    </source>
</evidence>
<name>A0A3D3R299_9PLAN</name>
<sequence length="368" mass="41279">MTTRFKLLISGLLLLSIAIPILDHTTNWLERVADRMQDFAEPELFVAAFIGLVILPFRHEFYQFTQLLHHLAVRYLEAMGEHIWIAVGIAFGILLIQISPDKTEKPPFRPNLMQNLSTSKIQPKVNINIQTPPAVKKLNQELYRSTLLNILYQNSPRGSRPETDVLLRLMDVEPPKATTPLRQVTVMEFLQLEQAAGRTVNLSGAFLNELDLSQKNLQVHGVKGVLQGANFSSASLFKADFTDTDLQGADLSKARLIQARFLGSNLIDANLEAANLQSAIFSRARLSGARLHRTYLVQTFFKGAYLNGALVNSISWIHDYNSLNPEYNAFSIEWHSVVEQQAADGNPVYVITGIDPPVQARKPDLEHD</sequence>
<organism evidence="2 3">
    <name type="scientific">Gimesia maris</name>
    <dbReference type="NCBI Taxonomy" id="122"/>
    <lineage>
        <taxon>Bacteria</taxon>
        <taxon>Pseudomonadati</taxon>
        <taxon>Planctomycetota</taxon>
        <taxon>Planctomycetia</taxon>
        <taxon>Planctomycetales</taxon>
        <taxon>Planctomycetaceae</taxon>
        <taxon>Gimesia</taxon>
    </lineage>
</organism>
<keyword evidence="1" id="KW-0472">Membrane</keyword>
<reference evidence="2 3" key="1">
    <citation type="journal article" date="2018" name="Nat. Biotechnol.">
        <title>A standardized bacterial taxonomy based on genome phylogeny substantially revises the tree of life.</title>
        <authorList>
            <person name="Parks D.H."/>
            <person name="Chuvochina M."/>
            <person name="Waite D.W."/>
            <person name="Rinke C."/>
            <person name="Skarshewski A."/>
            <person name="Chaumeil P.A."/>
            <person name="Hugenholtz P."/>
        </authorList>
    </citation>
    <scope>NUCLEOTIDE SEQUENCE [LARGE SCALE GENOMIC DNA]</scope>
    <source>
        <strain evidence="2">UBA9375</strain>
    </source>
</reference>
<feature type="transmembrane region" description="Helical" evidence="1">
    <location>
        <begin position="82"/>
        <end position="100"/>
    </location>
</feature>
<feature type="transmembrane region" description="Helical" evidence="1">
    <location>
        <begin position="44"/>
        <end position="61"/>
    </location>
</feature>
<accession>A0A3D3R299</accession>
<evidence type="ECO:0000313" key="3">
    <source>
        <dbReference type="Proteomes" id="UP000263642"/>
    </source>
</evidence>
<dbReference type="InterPro" id="IPR051082">
    <property type="entry name" value="Pentapeptide-BTB/POZ_domain"/>
</dbReference>
<protein>
    <recommendedName>
        <fullName evidence="4">Secreted effector protein pipB2</fullName>
    </recommendedName>
</protein>
<dbReference type="PANTHER" id="PTHR14136">
    <property type="entry name" value="BTB_POZ DOMAIN-CONTAINING PROTEIN KCTD9"/>
    <property type="match status" value="1"/>
</dbReference>
<dbReference type="AlphaFoldDB" id="A0A3D3R299"/>
<dbReference type="Gene3D" id="2.160.20.80">
    <property type="entry name" value="E3 ubiquitin-protein ligase SopA"/>
    <property type="match status" value="1"/>
</dbReference>